<reference evidence="1 2" key="1">
    <citation type="submission" date="2014-02" db="EMBL/GenBank/DDBJ databases">
        <title>The genome sequence of Colletotrichum nymphaeae SA-01.</title>
        <authorList>
            <person name="Baroncelli R."/>
            <person name="Thon M.R."/>
        </authorList>
    </citation>
    <scope>NUCLEOTIDE SEQUENCE [LARGE SCALE GENOMIC DNA]</scope>
    <source>
        <strain evidence="1 2">SA-01</strain>
    </source>
</reference>
<dbReference type="AlphaFoldDB" id="A0A135T8B5"/>
<proteinExistence type="predicted"/>
<gene>
    <name evidence="1" type="ORF">CNYM01_07467</name>
</gene>
<name>A0A135T8B5_9PEZI</name>
<evidence type="ECO:0000313" key="2">
    <source>
        <dbReference type="Proteomes" id="UP000070054"/>
    </source>
</evidence>
<comment type="caution">
    <text evidence="1">The sequence shown here is derived from an EMBL/GenBank/DDBJ whole genome shotgun (WGS) entry which is preliminary data.</text>
</comment>
<dbReference type="EMBL" id="JEMN01001206">
    <property type="protein sequence ID" value="KXH44375.1"/>
    <property type="molecule type" value="Genomic_DNA"/>
</dbReference>
<accession>A0A135T8B5</accession>
<evidence type="ECO:0000313" key="1">
    <source>
        <dbReference type="EMBL" id="KXH44375.1"/>
    </source>
</evidence>
<dbReference type="Proteomes" id="UP000070054">
    <property type="component" value="Unassembled WGS sequence"/>
</dbReference>
<sequence length="227" mass="25916">MSPHRAVTGTETPSEVQATFEHTNNYASWASEIGLDKEAHVKIPAYKLRSQPGSLLLASDLRQVLETQRGQSPCPWFPEEGPRQIDAMACFKPFRCICVVDENERERIQQECIGGPFNWDPSANECPHYHREDRWSGDGTAYIHTEFSGCSEHDGCVILSHSRSIRRRMSTAQALEPYDSQWYQALDPSSHNLVDDIEFKNVTWCEDARCRNFYRFRDHASVGTSTS</sequence>
<organism evidence="1 2">
    <name type="scientific">Colletotrichum nymphaeae SA-01</name>
    <dbReference type="NCBI Taxonomy" id="1460502"/>
    <lineage>
        <taxon>Eukaryota</taxon>
        <taxon>Fungi</taxon>
        <taxon>Dikarya</taxon>
        <taxon>Ascomycota</taxon>
        <taxon>Pezizomycotina</taxon>
        <taxon>Sordariomycetes</taxon>
        <taxon>Hypocreomycetidae</taxon>
        <taxon>Glomerellales</taxon>
        <taxon>Glomerellaceae</taxon>
        <taxon>Colletotrichum</taxon>
        <taxon>Colletotrichum acutatum species complex</taxon>
    </lineage>
</organism>
<dbReference type="OrthoDB" id="3692147at2759"/>
<keyword evidence="2" id="KW-1185">Reference proteome</keyword>
<protein>
    <submittedName>
        <fullName evidence="1">Uncharacterized protein</fullName>
    </submittedName>
</protein>